<proteinExistence type="predicted"/>
<organism evidence="2 3">
    <name type="scientific">Streptomyces microflavus</name>
    <name type="common">Streptomyces lipmanii</name>
    <dbReference type="NCBI Taxonomy" id="1919"/>
    <lineage>
        <taxon>Bacteria</taxon>
        <taxon>Bacillati</taxon>
        <taxon>Actinomycetota</taxon>
        <taxon>Actinomycetes</taxon>
        <taxon>Kitasatosporales</taxon>
        <taxon>Streptomycetaceae</taxon>
        <taxon>Streptomyces</taxon>
    </lineage>
</organism>
<dbReference type="Proteomes" id="UP000498740">
    <property type="component" value="Unassembled WGS sequence"/>
</dbReference>
<accession>A0A7J0D269</accession>
<evidence type="ECO:0000256" key="1">
    <source>
        <dbReference type="SAM" id="MobiDB-lite"/>
    </source>
</evidence>
<reference evidence="2 3" key="1">
    <citation type="submission" date="2020-05" db="EMBL/GenBank/DDBJ databases">
        <title>Whole genome shotgun sequence of Streptomyces microflavus NBRC 13062.</title>
        <authorList>
            <person name="Komaki H."/>
            <person name="Tamura T."/>
        </authorList>
    </citation>
    <scope>NUCLEOTIDE SEQUENCE [LARGE SCALE GENOMIC DNA]</scope>
    <source>
        <strain evidence="2 3">NBRC 13062</strain>
    </source>
</reference>
<evidence type="ECO:0000313" key="2">
    <source>
        <dbReference type="EMBL" id="GFN08802.1"/>
    </source>
</evidence>
<name>A0A7J0D269_STRMI</name>
<feature type="region of interest" description="Disordered" evidence="1">
    <location>
        <begin position="13"/>
        <end position="38"/>
    </location>
</feature>
<sequence length="107" mass="11429">MALVKGFRAADTEVPGPVSGTAGAPWRGAGGAVSREVRRPTATELKLSGPRNGLVRPSLVLRLKEQSGLEHHFGSSGVAIIKVTVDVGCLRKRQLVRHEEGRLRLAQ</sequence>
<evidence type="ECO:0000313" key="3">
    <source>
        <dbReference type="Proteomes" id="UP000498740"/>
    </source>
</evidence>
<dbReference type="AlphaFoldDB" id="A0A7J0D269"/>
<protein>
    <submittedName>
        <fullName evidence="2">Uncharacterized protein</fullName>
    </submittedName>
</protein>
<dbReference type="EMBL" id="BLWD01000001">
    <property type="protein sequence ID" value="GFN08802.1"/>
    <property type="molecule type" value="Genomic_DNA"/>
</dbReference>
<gene>
    <name evidence="2" type="ORF">Smic_73580</name>
</gene>
<comment type="caution">
    <text evidence="2">The sequence shown here is derived from an EMBL/GenBank/DDBJ whole genome shotgun (WGS) entry which is preliminary data.</text>
</comment>